<protein>
    <submittedName>
        <fullName evidence="2">Uncharacterized protein</fullName>
    </submittedName>
</protein>
<gene>
    <name evidence="2" type="ORF">KVT40_000636</name>
</gene>
<comment type="caution">
    <text evidence="2">The sequence shown here is derived from an EMBL/GenBank/DDBJ whole genome shotgun (WGS) entry which is preliminary data.</text>
</comment>
<evidence type="ECO:0000313" key="3">
    <source>
        <dbReference type="Proteomes" id="UP000809789"/>
    </source>
</evidence>
<evidence type="ECO:0000313" key="2">
    <source>
        <dbReference type="EMBL" id="KAG8631496.1"/>
    </source>
</evidence>
<dbReference type="AlphaFoldDB" id="A0A8K0L7P4"/>
<name>A0A8K0L7P4_9PEZI</name>
<feature type="compositionally biased region" description="Low complexity" evidence="1">
    <location>
        <begin position="48"/>
        <end position="60"/>
    </location>
</feature>
<feature type="compositionally biased region" description="Polar residues" evidence="1">
    <location>
        <begin position="22"/>
        <end position="38"/>
    </location>
</feature>
<accession>A0A8K0L7P4</accession>
<keyword evidence="3" id="KW-1185">Reference proteome</keyword>
<dbReference type="Proteomes" id="UP000809789">
    <property type="component" value="Unassembled WGS sequence"/>
</dbReference>
<organism evidence="2 3">
    <name type="scientific">Elsinoe batatas</name>
    <dbReference type="NCBI Taxonomy" id="2601811"/>
    <lineage>
        <taxon>Eukaryota</taxon>
        <taxon>Fungi</taxon>
        <taxon>Dikarya</taxon>
        <taxon>Ascomycota</taxon>
        <taxon>Pezizomycotina</taxon>
        <taxon>Dothideomycetes</taxon>
        <taxon>Dothideomycetidae</taxon>
        <taxon>Myriangiales</taxon>
        <taxon>Elsinoaceae</taxon>
        <taxon>Elsinoe</taxon>
    </lineage>
</organism>
<sequence length="313" mass="33742">MEVDDRNTQSLPDLSRPRPLISPTTGSDSNPMPTTTPGHQPRPPTAQSNSSMLFSSSPSSPVIAQSVDRGHYSFGSLNTTGRAPYTATLSPSSRESMPPPPTTSSPTLSFKSAHSSPSLTNLIPSRRSLPAGFPPPSNSTTSSIHFPPPQASTSRSPVPTTSARVTRSTSQSSRISSPPRPLSAAIAAPAATIQSRPLILDERTTLVPPSSNQYRPTNVFPTPLPTSPETALPHLTSRFHRPDTGTDPTVRRLEELAESQGMDHEQLGLYAAQPQEQRQDVLNAMIVENLQNEDFKQLCRDVDACWRRVALGL</sequence>
<evidence type="ECO:0000256" key="1">
    <source>
        <dbReference type="SAM" id="MobiDB-lite"/>
    </source>
</evidence>
<feature type="compositionally biased region" description="Low complexity" evidence="1">
    <location>
        <begin position="158"/>
        <end position="183"/>
    </location>
</feature>
<proteinExistence type="predicted"/>
<dbReference type="EMBL" id="JAESVG020000001">
    <property type="protein sequence ID" value="KAG8631496.1"/>
    <property type="molecule type" value="Genomic_DNA"/>
</dbReference>
<dbReference type="OrthoDB" id="3946648at2759"/>
<feature type="compositionally biased region" description="Polar residues" evidence="1">
    <location>
        <begin position="113"/>
        <end position="123"/>
    </location>
</feature>
<reference evidence="2" key="1">
    <citation type="submission" date="2021-07" db="EMBL/GenBank/DDBJ databases">
        <title>Elsinoe batatas strain:CRI-CJ2 Genome sequencing and assembly.</title>
        <authorList>
            <person name="Huang L."/>
        </authorList>
    </citation>
    <scope>NUCLEOTIDE SEQUENCE</scope>
    <source>
        <strain evidence="2">CRI-CJ2</strain>
    </source>
</reference>
<feature type="region of interest" description="Disordered" evidence="1">
    <location>
        <begin position="1"/>
        <end position="183"/>
    </location>
</feature>